<reference evidence="1 2" key="1">
    <citation type="submission" date="2008-08" db="EMBL/GenBank/DDBJ databases">
        <title>Draft genome sequence of Bacteroides plebeius (DSM 17135).</title>
        <authorList>
            <person name="Sudarsanam P."/>
            <person name="Ley R."/>
            <person name="Guruge J."/>
            <person name="Turnbaugh P.J."/>
            <person name="Mahowald M."/>
            <person name="Liep D."/>
            <person name="Gordon J."/>
        </authorList>
    </citation>
    <scope>NUCLEOTIDE SEQUENCE [LARGE SCALE GENOMIC DNA]</scope>
    <source>
        <strain evidence="2">DSM 17135 / JCM 12973 / M2</strain>
    </source>
</reference>
<name>B5CXV2_PHOPM</name>
<evidence type="ECO:0000313" key="1">
    <source>
        <dbReference type="EMBL" id="EDY95989.1"/>
    </source>
</evidence>
<comment type="caution">
    <text evidence="1">The sequence shown here is derived from an EMBL/GenBank/DDBJ whole genome shotgun (WGS) entry which is preliminary data.</text>
</comment>
<evidence type="ECO:0000313" key="2">
    <source>
        <dbReference type="Proteomes" id="UP000003452"/>
    </source>
</evidence>
<accession>B5CXV2</accession>
<sequence>MDKNKEANINFAFISIIQIMFLRKQMYGEVQMRNRIKLGGYMQISTKQGNLTILNMIISIFIDKYRLLEGIIEKEKK</sequence>
<dbReference type="HOGENOM" id="CLU_2630823_0_0_10"/>
<reference evidence="1 2" key="2">
    <citation type="submission" date="2008-08" db="EMBL/GenBank/DDBJ databases">
        <authorList>
            <person name="Fulton L."/>
            <person name="Clifton S."/>
            <person name="Fulton B."/>
            <person name="Xu J."/>
            <person name="Minx P."/>
            <person name="Pepin K.H."/>
            <person name="Johnson M."/>
            <person name="Thiruvilangam P."/>
            <person name="Bhonagiri V."/>
            <person name="Nash W.E."/>
            <person name="Mardis E.R."/>
            <person name="Wilson R.K."/>
        </authorList>
    </citation>
    <scope>NUCLEOTIDE SEQUENCE [LARGE SCALE GENOMIC DNA]</scope>
    <source>
        <strain evidence="2">DSM 17135 / JCM 12973 / M2</strain>
    </source>
</reference>
<dbReference type="Proteomes" id="UP000003452">
    <property type="component" value="Unassembled WGS sequence"/>
</dbReference>
<protein>
    <submittedName>
        <fullName evidence="1">Uncharacterized protein</fullName>
    </submittedName>
</protein>
<dbReference type="EMBL" id="ABQC02000018">
    <property type="protein sequence ID" value="EDY95989.1"/>
    <property type="molecule type" value="Genomic_DNA"/>
</dbReference>
<gene>
    <name evidence="1" type="ORF">BACPLE_01545</name>
</gene>
<dbReference type="AlphaFoldDB" id="B5CXV2"/>
<organism evidence="1 2">
    <name type="scientific">Phocaeicola plebeius (strain DSM 17135 / JCM 12973 / CCUG 54634 / M2)</name>
    <name type="common">Bacteroides plebeius</name>
    <dbReference type="NCBI Taxonomy" id="484018"/>
    <lineage>
        <taxon>Bacteria</taxon>
        <taxon>Pseudomonadati</taxon>
        <taxon>Bacteroidota</taxon>
        <taxon>Bacteroidia</taxon>
        <taxon>Bacteroidales</taxon>
        <taxon>Bacteroidaceae</taxon>
        <taxon>Phocaeicola</taxon>
    </lineage>
</organism>
<proteinExistence type="predicted"/>